<dbReference type="AlphaFoldDB" id="A0AAV0A0E1"/>
<dbReference type="Proteomes" id="UP001152836">
    <property type="component" value="Unassembled WGS sequence"/>
</dbReference>
<proteinExistence type="predicted"/>
<protein>
    <submittedName>
        <fullName evidence="1">Mt1 protein</fullName>
    </submittedName>
</protein>
<evidence type="ECO:0000313" key="1">
    <source>
        <dbReference type="EMBL" id="CAH7121727.1"/>
    </source>
</evidence>
<name>A0AAV0A0E1_PHORO</name>
<reference evidence="1" key="1">
    <citation type="submission" date="2022-06" db="EMBL/GenBank/DDBJ databases">
        <authorList>
            <person name="Andreotti S."/>
            <person name="Wyler E."/>
        </authorList>
    </citation>
    <scope>NUCLEOTIDE SEQUENCE</scope>
</reference>
<sequence length="30" mass="3590">MTPTCICIYGQSMQDWSLLYILKTLKRNRI</sequence>
<gene>
    <name evidence="1" type="primary">Mt1</name>
    <name evidence="1" type="ORF">PHOROB_LOCUS14398</name>
</gene>
<dbReference type="EMBL" id="CALSGD010001551">
    <property type="protein sequence ID" value="CAH7121727.1"/>
    <property type="molecule type" value="Genomic_DNA"/>
</dbReference>
<evidence type="ECO:0000313" key="2">
    <source>
        <dbReference type="Proteomes" id="UP001152836"/>
    </source>
</evidence>
<accession>A0AAV0A0E1</accession>
<organism evidence="1 2">
    <name type="scientific">Phodopus roborovskii</name>
    <name type="common">Roborovski's desert hamster</name>
    <name type="synonym">Cricetulus roborovskii</name>
    <dbReference type="NCBI Taxonomy" id="109678"/>
    <lineage>
        <taxon>Eukaryota</taxon>
        <taxon>Metazoa</taxon>
        <taxon>Chordata</taxon>
        <taxon>Craniata</taxon>
        <taxon>Vertebrata</taxon>
        <taxon>Euteleostomi</taxon>
        <taxon>Mammalia</taxon>
        <taxon>Eutheria</taxon>
        <taxon>Euarchontoglires</taxon>
        <taxon>Glires</taxon>
        <taxon>Rodentia</taxon>
        <taxon>Myomorpha</taxon>
        <taxon>Muroidea</taxon>
        <taxon>Cricetidae</taxon>
        <taxon>Cricetinae</taxon>
        <taxon>Phodopus</taxon>
    </lineage>
</organism>
<keyword evidence="2" id="KW-1185">Reference proteome</keyword>
<comment type="caution">
    <text evidence="1">The sequence shown here is derived from an EMBL/GenBank/DDBJ whole genome shotgun (WGS) entry which is preliminary data.</text>
</comment>